<organism evidence="1 2">
    <name type="scientific">Araneus ventricosus</name>
    <name type="common">Orbweaver spider</name>
    <name type="synonym">Epeira ventricosa</name>
    <dbReference type="NCBI Taxonomy" id="182803"/>
    <lineage>
        <taxon>Eukaryota</taxon>
        <taxon>Metazoa</taxon>
        <taxon>Ecdysozoa</taxon>
        <taxon>Arthropoda</taxon>
        <taxon>Chelicerata</taxon>
        <taxon>Arachnida</taxon>
        <taxon>Araneae</taxon>
        <taxon>Araneomorphae</taxon>
        <taxon>Entelegynae</taxon>
        <taxon>Araneoidea</taxon>
        <taxon>Araneidae</taxon>
        <taxon>Araneus</taxon>
    </lineage>
</organism>
<name>A0A4Y2AJF4_ARAVE</name>
<dbReference type="EMBL" id="BGPR01000020">
    <property type="protein sequence ID" value="GBL79992.1"/>
    <property type="molecule type" value="Genomic_DNA"/>
</dbReference>
<evidence type="ECO:0000313" key="1">
    <source>
        <dbReference type="EMBL" id="GBL79992.1"/>
    </source>
</evidence>
<gene>
    <name evidence="1" type="ORF">AVEN_29017_1</name>
</gene>
<keyword evidence="2" id="KW-1185">Reference proteome</keyword>
<dbReference type="Proteomes" id="UP000499080">
    <property type="component" value="Unassembled WGS sequence"/>
</dbReference>
<reference evidence="1 2" key="1">
    <citation type="journal article" date="2019" name="Sci. Rep.">
        <title>Orb-weaving spider Araneus ventricosus genome elucidates the spidroin gene catalogue.</title>
        <authorList>
            <person name="Kono N."/>
            <person name="Nakamura H."/>
            <person name="Ohtoshi R."/>
            <person name="Moran D.A.P."/>
            <person name="Shinohara A."/>
            <person name="Yoshida Y."/>
            <person name="Fujiwara M."/>
            <person name="Mori M."/>
            <person name="Tomita M."/>
            <person name="Arakawa K."/>
        </authorList>
    </citation>
    <scope>NUCLEOTIDE SEQUENCE [LARGE SCALE GENOMIC DNA]</scope>
</reference>
<accession>A0A4Y2AJF4</accession>
<proteinExistence type="predicted"/>
<protein>
    <submittedName>
        <fullName evidence="1">Uncharacterized protein</fullName>
    </submittedName>
</protein>
<dbReference type="OrthoDB" id="10072079at2759"/>
<sequence length="120" mass="13434">MKVPRTCGKQTIRENVPSSNAEEYFRGVVFIPKVDHFISALELKFYPVFSRILPPEDLIASKNAIHNGKDIIHAALKYTIGFLKVRGFNQTDNSTGAAWPILALAPQNQDQGNRRAGSYF</sequence>
<comment type="caution">
    <text evidence="1">The sequence shown here is derived from an EMBL/GenBank/DDBJ whole genome shotgun (WGS) entry which is preliminary data.</text>
</comment>
<dbReference type="AlphaFoldDB" id="A0A4Y2AJF4"/>
<evidence type="ECO:0000313" key="2">
    <source>
        <dbReference type="Proteomes" id="UP000499080"/>
    </source>
</evidence>